<organism evidence="2 3">
    <name type="scientific">Nannocystis pusilla</name>
    <dbReference type="NCBI Taxonomy" id="889268"/>
    <lineage>
        <taxon>Bacteria</taxon>
        <taxon>Pseudomonadati</taxon>
        <taxon>Myxococcota</taxon>
        <taxon>Polyangia</taxon>
        <taxon>Nannocystales</taxon>
        <taxon>Nannocystaceae</taxon>
        <taxon>Nannocystis</taxon>
    </lineage>
</organism>
<evidence type="ECO:0000313" key="2">
    <source>
        <dbReference type="EMBL" id="MCY1005970.1"/>
    </source>
</evidence>
<dbReference type="RefSeq" id="WP_267767920.1">
    <property type="nucleotide sequence ID" value="NZ_JAPNKE010000002.1"/>
</dbReference>
<dbReference type="InterPro" id="IPR035965">
    <property type="entry name" value="PAS-like_dom_sf"/>
</dbReference>
<dbReference type="InterPro" id="IPR002645">
    <property type="entry name" value="STAS_dom"/>
</dbReference>
<proteinExistence type="predicted"/>
<gene>
    <name evidence="2" type="ORF">OV079_10410</name>
</gene>
<accession>A0A9X3EML6</accession>
<dbReference type="PROSITE" id="PS50801">
    <property type="entry name" value="STAS"/>
    <property type="match status" value="1"/>
</dbReference>
<comment type="caution">
    <text evidence="2">The sequence shown here is derived from an EMBL/GenBank/DDBJ whole genome shotgun (WGS) entry which is preliminary data.</text>
</comment>
<dbReference type="CDD" id="cd07041">
    <property type="entry name" value="STAS_RsbR_RsbS_like"/>
    <property type="match status" value="1"/>
</dbReference>
<dbReference type="InterPro" id="IPR000014">
    <property type="entry name" value="PAS"/>
</dbReference>
<evidence type="ECO:0000313" key="3">
    <source>
        <dbReference type="Proteomes" id="UP001150924"/>
    </source>
</evidence>
<dbReference type="Pfam" id="PF01740">
    <property type="entry name" value="STAS"/>
    <property type="match status" value="1"/>
</dbReference>
<keyword evidence="3" id="KW-1185">Reference proteome</keyword>
<dbReference type="InterPro" id="IPR051932">
    <property type="entry name" value="Bact_StressResp_Reg"/>
</dbReference>
<dbReference type="Gene3D" id="3.30.750.24">
    <property type="entry name" value="STAS domain"/>
    <property type="match status" value="1"/>
</dbReference>
<dbReference type="Pfam" id="PF13188">
    <property type="entry name" value="PAS_8"/>
    <property type="match status" value="1"/>
</dbReference>
<sequence length="382" mass="41717">MAEFDAAYLDEQLRGLGHSPVPVWVLDPDHMRIRWVNAPGLVMWRADSREELFARDFNVGLDTMRTRLFAAVETVREGRTLWDEWTLYPRGVPTQLKLHFAPIALGDGRIGVLHHVFPRDEGPDPNQLRGIQALTVTAVIVALVEFGGRIVMKNPAAIAAFGRLADDWPAWFVARGEAEAMLAAAAAGETVRREHLVATASGQRLHGVEVRPLRDAVTGEMMALVHQTDETARHGAEVEAARHQRLAEELDRTLTLVDRQRREILGLSAPLLDIDAHTLAVPLIGAFDGERAAELEARVLDAIGERRVTVVLLDLTGTVAGDRDSAERLLRLVRAIRLLGARAILTGIGPALATALAGIGFDAHDTPFARSLAAGLELARAR</sequence>
<dbReference type="AlphaFoldDB" id="A0A9X3EML6"/>
<dbReference type="Proteomes" id="UP001150924">
    <property type="component" value="Unassembled WGS sequence"/>
</dbReference>
<dbReference type="PANTHER" id="PTHR33745">
    <property type="entry name" value="RSBT ANTAGONIST PROTEIN RSBS-RELATED"/>
    <property type="match status" value="1"/>
</dbReference>
<name>A0A9X3EML6_9BACT</name>
<reference evidence="2" key="1">
    <citation type="submission" date="2022-11" db="EMBL/GenBank/DDBJ databases">
        <title>Minimal conservation of predation-associated metabolite biosynthetic gene clusters underscores biosynthetic potential of Myxococcota including descriptions for ten novel species: Archangium lansinium sp. nov., Myxococcus landrumus sp. nov., Nannocystis bai.</title>
        <authorList>
            <person name="Ahearne A."/>
            <person name="Stevens C."/>
            <person name="Phillips K."/>
        </authorList>
    </citation>
    <scope>NUCLEOTIDE SEQUENCE</scope>
    <source>
        <strain evidence="2">Na p29</strain>
    </source>
</reference>
<dbReference type="PANTHER" id="PTHR33745:SF1">
    <property type="entry name" value="RSBT ANTAGONIST PROTEIN RSBS"/>
    <property type="match status" value="1"/>
</dbReference>
<feature type="domain" description="STAS" evidence="1">
    <location>
        <begin position="268"/>
        <end position="379"/>
    </location>
</feature>
<protein>
    <submittedName>
        <fullName evidence="2">STAS domain-containing protein</fullName>
    </submittedName>
</protein>
<dbReference type="InterPro" id="IPR036513">
    <property type="entry name" value="STAS_dom_sf"/>
</dbReference>
<dbReference type="SUPFAM" id="SSF55785">
    <property type="entry name" value="PYP-like sensor domain (PAS domain)"/>
    <property type="match status" value="1"/>
</dbReference>
<evidence type="ECO:0000259" key="1">
    <source>
        <dbReference type="PROSITE" id="PS50801"/>
    </source>
</evidence>
<dbReference type="SUPFAM" id="SSF52091">
    <property type="entry name" value="SpoIIaa-like"/>
    <property type="match status" value="1"/>
</dbReference>
<dbReference type="EMBL" id="JAPNKE010000002">
    <property type="protein sequence ID" value="MCY1005970.1"/>
    <property type="molecule type" value="Genomic_DNA"/>
</dbReference>